<dbReference type="GO" id="GO:0030170">
    <property type="term" value="F:pyridoxal phosphate binding"/>
    <property type="evidence" value="ECO:0007669"/>
    <property type="project" value="InterPro"/>
</dbReference>
<feature type="binding site" evidence="5">
    <location>
        <position position="135"/>
    </location>
    <ligand>
        <name>N(2)-acetyl-L-ornithine</name>
        <dbReference type="ChEBI" id="CHEBI:57805"/>
    </ligand>
</feature>
<sequence>MAYTEDYHQGFIHTYNQFPVVMDHGEGVYLYDAQGRKYLDFTSGYAVNSLGYNVPELNDAMKAQIDKLWHVSNLYYNEVAGKASLALLRVSGMDKLFFTNSGGEAVEGALKAARKYGSSEGKYKVIAMNNSFHGRSMGALSVTGNSHYREAFEPLVPGVSFGELNNIDSVKELMDEETCCVIVEPVQGEGGINCAGKEFMIELRQLCDQYGALLIADEVQCGMGRSGRYFAWQKLGVKPDILTMAKAIGSGFPVGAFAITDKVAEKSLQPGDHGSTFGGNPLAATAVLETVKLFQKKMIPEHVEETGKYLEEKLDSIAGFMDMVKERRGYGLMQGIKVSVPVNLVVNEALEQGLLIIGAGKDVIRFIPPLVIQKEHVDEMMEKLVISLEKAAGQMTV</sequence>
<dbReference type="GO" id="GO:0042802">
    <property type="term" value="F:identical protein binding"/>
    <property type="evidence" value="ECO:0007669"/>
    <property type="project" value="TreeGrafter"/>
</dbReference>
<dbReference type="InterPro" id="IPR050103">
    <property type="entry name" value="Class-III_PLP-dep_AT"/>
</dbReference>
<dbReference type="PIRSF" id="PIRSF000521">
    <property type="entry name" value="Transaminase_4ab_Lys_Orn"/>
    <property type="match status" value="1"/>
</dbReference>
<keyword evidence="4 5" id="KW-0663">Pyridoxal phosphate</keyword>
<comment type="cofactor">
    <cofactor evidence="5">
        <name>pyridoxal 5'-phosphate</name>
        <dbReference type="ChEBI" id="CHEBI:597326"/>
    </cofactor>
    <text evidence="5">Binds 1 pyridoxal phosphate per subunit.</text>
</comment>
<feature type="binding site" evidence="5">
    <location>
        <position position="276"/>
    </location>
    <ligand>
        <name>pyridoxal 5'-phosphate</name>
        <dbReference type="ChEBI" id="CHEBI:597326"/>
    </ligand>
</feature>
<dbReference type="PANTHER" id="PTHR11986">
    <property type="entry name" value="AMINOTRANSFERASE CLASS III"/>
    <property type="match status" value="1"/>
</dbReference>
<feature type="binding site" evidence="5">
    <location>
        <position position="132"/>
    </location>
    <ligand>
        <name>pyridoxal 5'-phosphate</name>
        <dbReference type="ChEBI" id="CHEBI:597326"/>
    </ligand>
</feature>
<dbReference type="PANTHER" id="PTHR11986:SF79">
    <property type="entry name" value="ACETYLORNITHINE AMINOTRANSFERASE, MITOCHONDRIAL"/>
    <property type="match status" value="1"/>
</dbReference>
<dbReference type="InterPro" id="IPR005814">
    <property type="entry name" value="Aminotrans_3"/>
</dbReference>
<comment type="caution">
    <text evidence="6">The sequence shown here is derived from an EMBL/GenBank/DDBJ whole genome shotgun (WGS) entry which is preliminary data.</text>
</comment>
<dbReference type="GO" id="GO:0003992">
    <property type="term" value="F:N2-acetyl-L-ornithine:2-oxoglutarate 5-aminotransferase activity"/>
    <property type="evidence" value="ECO:0007669"/>
    <property type="project" value="UniProtKB-UniRule"/>
</dbReference>
<organism evidence="6">
    <name type="scientific">Baileyella intestinalis</name>
    <dbReference type="NCBI Taxonomy" id="2606709"/>
    <lineage>
        <taxon>Bacteria</taxon>
        <taxon>Bacillati</taxon>
        <taxon>Bacillota</taxon>
        <taxon>Clostridia</taxon>
        <taxon>Peptostreptococcales</taxon>
        <taxon>Anaerovoracaceae</taxon>
        <taxon>Baileyella</taxon>
    </lineage>
</organism>
<keyword evidence="5" id="KW-0963">Cytoplasm</keyword>
<dbReference type="EC" id="2.6.1.11" evidence="5"/>
<dbReference type="AlphaFoldDB" id="A0A6A8M7L8"/>
<gene>
    <name evidence="5" type="primary">argD</name>
    <name evidence="6" type="ORF">FYJ66_03000</name>
</gene>
<evidence type="ECO:0000256" key="3">
    <source>
        <dbReference type="ARBA" id="ARBA00022679"/>
    </source>
</evidence>
<evidence type="ECO:0000256" key="1">
    <source>
        <dbReference type="ARBA" id="ARBA00022576"/>
    </source>
</evidence>
<dbReference type="InterPro" id="IPR004636">
    <property type="entry name" value="AcOrn/SuccOrn_fam"/>
</dbReference>
<evidence type="ECO:0000256" key="5">
    <source>
        <dbReference type="HAMAP-Rule" id="MF_01107"/>
    </source>
</evidence>
<dbReference type="InterPro" id="IPR049704">
    <property type="entry name" value="Aminotrans_3_PPA_site"/>
</dbReference>
<keyword evidence="3 5" id="KW-0808">Transferase</keyword>
<dbReference type="HAMAP" id="MF_01107">
    <property type="entry name" value="ArgD_aminotrans_3"/>
    <property type="match status" value="1"/>
</dbReference>
<comment type="subcellular location">
    <subcellularLocation>
        <location evidence="5">Cytoplasm</location>
    </subcellularLocation>
</comment>
<keyword evidence="2 5" id="KW-0028">Amino-acid biosynthesis</keyword>
<comment type="miscellaneous">
    <text evidence="5">May also have succinyldiaminopimelate aminotransferase activity, thus carrying out the corresponding step in lysine biosynthesis.</text>
</comment>
<dbReference type="EMBL" id="VUNB01000002">
    <property type="protein sequence ID" value="MST68558.1"/>
    <property type="molecule type" value="Genomic_DNA"/>
</dbReference>
<keyword evidence="5" id="KW-0055">Arginine biosynthesis</keyword>
<dbReference type="PROSITE" id="PS00600">
    <property type="entry name" value="AA_TRANSFER_CLASS_3"/>
    <property type="match status" value="1"/>
</dbReference>
<feature type="modified residue" description="N6-(pyridoxal phosphate)lysine" evidence="5">
    <location>
        <position position="246"/>
    </location>
</feature>
<dbReference type="InterPro" id="IPR015424">
    <property type="entry name" value="PyrdxlP-dep_Trfase"/>
</dbReference>
<comment type="catalytic activity">
    <reaction evidence="5">
        <text>N(2)-acetyl-L-ornithine + 2-oxoglutarate = N-acetyl-L-glutamate 5-semialdehyde + L-glutamate</text>
        <dbReference type="Rhea" id="RHEA:18049"/>
        <dbReference type="ChEBI" id="CHEBI:16810"/>
        <dbReference type="ChEBI" id="CHEBI:29123"/>
        <dbReference type="ChEBI" id="CHEBI:29985"/>
        <dbReference type="ChEBI" id="CHEBI:57805"/>
        <dbReference type="EC" id="2.6.1.11"/>
    </reaction>
</comment>
<proteinExistence type="inferred from homology"/>
<keyword evidence="1 5" id="KW-0032">Aminotransferase</keyword>
<dbReference type="Pfam" id="PF00202">
    <property type="entry name" value="Aminotran_3"/>
    <property type="match status" value="1"/>
</dbReference>
<dbReference type="InterPro" id="IPR015422">
    <property type="entry name" value="PyrdxlP-dep_Trfase_small"/>
</dbReference>
<protein>
    <recommendedName>
        <fullName evidence="5">Acetylornithine aminotransferase</fullName>
        <shortName evidence="5">ACOAT</shortName>
        <ecNumber evidence="5">2.6.1.11</ecNumber>
    </recommendedName>
</protein>
<dbReference type="CDD" id="cd00610">
    <property type="entry name" value="OAT_like"/>
    <property type="match status" value="1"/>
</dbReference>
<dbReference type="InterPro" id="IPR015421">
    <property type="entry name" value="PyrdxlP-dep_Trfase_major"/>
</dbReference>
<dbReference type="GO" id="GO:0005737">
    <property type="term" value="C:cytoplasm"/>
    <property type="evidence" value="ECO:0007669"/>
    <property type="project" value="UniProtKB-SubCell"/>
</dbReference>
<dbReference type="Gene3D" id="3.90.1150.10">
    <property type="entry name" value="Aspartate Aminotransferase, domain 1"/>
    <property type="match status" value="1"/>
</dbReference>
<comment type="caution">
    <text evidence="5">Lacks conserved residue(s) required for the propagation of feature annotation.</text>
</comment>
<evidence type="ECO:0000313" key="6">
    <source>
        <dbReference type="EMBL" id="MST68558.1"/>
    </source>
</evidence>
<dbReference type="Gene3D" id="3.40.640.10">
    <property type="entry name" value="Type I PLP-dependent aspartate aminotransferase-like (Major domain)"/>
    <property type="match status" value="1"/>
</dbReference>
<evidence type="ECO:0000256" key="4">
    <source>
        <dbReference type="ARBA" id="ARBA00022898"/>
    </source>
</evidence>
<dbReference type="NCBIfam" id="TIGR00707">
    <property type="entry name" value="argD"/>
    <property type="match status" value="1"/>
</dbReference>
<comment type="similarity">
    <text evidence="5">Belongs to the class-III pyridoxal-phosphate-dependent aminotransferase family. ArgD subfamily.</text>
</comment>
<name>A0A6A8M7L8_9FIRM</name>
<dbReference type="GO" id="GO:0006526">
    <property type="term" value="P:L-arginine biosynthetic process"/>
    <property type="evidence" value="ECO:0007669"/>
    <property type="project" value="UniProtKB-UniRule"/>
</dbReference>
<reference evidence="6" key="1">
    <citation type="submission" date="2019-09" db="EMBL/GenBank/DDBJ databases">
        <title>In-depth cultivation of the pig gut microbiome towards novel bacterial diversity and tailored functional studies.</title>
        <authorList>
            <person name="Wylensek D."/>
            <person name="Hitch T.C.A."/>
            <person name="Clavel T."/>
        </authorList>
    </citation>
    <scope>NUCLEOTIDE SEQUENCE</scope>
    <source>
        <strain evidence="6">RF-744-FAT-WT-3</strain>
    </source>
</reference>
<dbReference type="SUPFAM" id="SSF53383">
    <property type="entry name" value="PLP-dependent transferases"/>
    <property type="match status" value="1"/>
</dbReference>
<feature type="binding site" evidence="5">
    <location>
        <begin position="217"/>
        <end position="220"/>
    </location>
    <ligand>
        <name>pyridoxal 5'-phosphate</name>
        <dbReference type="ChEBI" id="CHEBI:597326"/>
    </ligand>
</feature>
<comment type="subunit">
    <text evidence="5">Homodimer.</text>
</comment>
<comment type="pathway">
    <text evidence="5">Amino-acid biosynthesis; L-arginine biosynthesis; N(2)-acetyl-L-ornithine from L-glutamate: step 4/4.</text>
</comment>
<dbReference type="FunFam" id="3.40.640.10:FF:000004">
    <property type="entry name" value="Acetylornithine aminotransferase"/>
    <property type="match status" value="1"/>
</dbReference>
<dbReference type="UniPathway" id="UPA00068">
    <property type="reaction ID" value="UER00109"/>
</dbReference>
<accession>A0A6A8M7L8</accession>
<dbReference type="NCBIfam" id="NF002325">
    <property type="entry name" value="PRK01278.1"/>
    <property type="match status" value="1"/>
</dbReference>
<evidence type="ECO:0000256" key="2">
    <source>
        <dbReference type="ARBA" id="ARBA00022605"/>
    </source>
</evidence>
<feature type="binding site" evidence="5">
    <location>
        <position position="275"/>
    </location>
    <ligand>
        <name>N(2)-acetyl-L-ornithine</name>
        <dbReference type="ChEBI" id="CHEBI:57805"/>
    </ligand>
</feature>